<gene>
    <name evidence="1" type="ORF">LSS_12337</name>
</gene>
<organism evidence="1 2">
    <name type="scientific">Leptospira santarosai serovar Shermani str. LT 821</name>
    <dbReference type="NCBI Taxonomy" id="758847"/>
    <lineage>
        <taxon>Bacteria</taxon>
        <taxon>Pseudomonadati</taxon>
        <taxon>Spirochaetota</taxon>
        <taxon>Spirochaetia</taxon>
        <taxon>Leptospirales</taxon>
        <taxon>Leptospiraceae</taxon>
        <taxon>Leptospira</taxon>
    </lineage>
</organism>
<evidence type="ECO:0000313" key="1">
    <source>
        <dbReference type="EMBL" id="EKT86494.1"/>
    </source>
</evidence>
<sequence>MKKVRVGWERKTVGFQGTIPNGYLNDPTGKSILEYSKSLIFLQFVGS</sequence>
<evidence type="ECO:0000313" key="2">
    <source>
        <dbReference type="Proteomes" id="UP000035800"/>
    </source>
</evidence>
<dbReference type="EMBL" id="CP006694">
    <property type="protein sequence ID" value="EKT86494.1"/>
    <property type="molecule type" value="Genomic_DNA"/>
</dbReference>
<dbReference type="AlphaFoldDB" id="K8XYV3"/>
<reference evidence="1 2" key="2">
    <citation type="journal article" date="2014" name="Emerg. Microbes Infect.">
        <title>Potential impact on kidney infection: a whole-genome analysis of Leptospira santarosai serovar Shermani.</title>
        <authorList>
            <person name="Chou L.F."/>
            <person name="Chen T.W."/>
            <person name="Ko Y.C."/>
            <person name="Pan M.J."/>
            <person name="Tian Y.C."/>
            <person name="Chiu C.H."/>
            <person name="Tang P."/>
            <person name="Hung C.C."/>
            <person name="Yang C.W."/>
        </authorList>
    </citation>
    <scope>NUCLEOTIDE SEQUENCE</scope>
    <source>
        <strain evidence="1 2">LT 821</strain>
    </source>
</reference>
<proteinExistence type="predicted"/>
<accession>K8XYV3</accession>
<name>K8XYV3_9LEPT</name>
<dbReference type="PATRIC" id="fig|758847.3.peg.2595"/>
<reference evidence="1 2" key="1">
    <citation type="journal article" date="2012" name="Gene">
        <title>Sequence of Leptospira santarosai serovar Shermani genome and prediction of virulence-associated genes.</title>
        <authorList>
            <person name="Chou L.F."/>
            <person name="Chen Y.T."/>
            <person name="Lu C.W."/>
            <person name="Ko Y.C."/>
            <person name="Tang C.Y."/>
            <person name="Pan M.J."/>
            <person name="Tian Y.C."/>
            <person name="Chiu C.H."/>
            <person name="Hung C.C."/>
            <person name="Yang C.W."/>
        </authorList>
    </citation>
    <scope>NUCLEOTIDE SEQUENCE [LARGE SCALE GENOMIC DNA]</scope>
    <source>
        <strain evidence="1">LT 821</strain>
    </source>
</reference>
<dbReference type="KEGG" id="lst:LSS_12337"/>
<protein>
    <submittedName>
        <fullName evidence="1">Uncharacterized protein</fullName>
    </submittedName>
</protein>
<dbReference type="Proteomes" id="UP000035800">
    <property type="component" value="Chromosome I"/>
</dbReference>